<feature type="region of interest" description="Disordered" evidence="1">
    <location>
        <begin position="1"/>
        <end position="29"/>
    </location>
</feature>
<dbReference type="PANTHER" id="PTHR33375:SF1">
    <property type="entry name" value="CHROMOSOME-PARTITIONING PROTEIN PARB-RELATED"/>
    <property type="match status" value="1"/>
</dbReference>
<dbReference type="RefSeq" id="WP_081997392.1">
    <property type="nucleotide sequence ID" value="NZ_CP009122.1"/>
</dbReference>
<dbReference type="GO" id="GO:0005694">
    <property type="term" value="C:chromosome"/>
    <property type="evidence" value="ECO:0007669"/>
    <property type="project" value="TreeGrafter"/>
</dbReference>
<gene>
    <name evidence="3" type="ORF">SKP52_14980</name>
</gene>
<dbReference type="STRING" id="1515612.SKP52_14980"/>
<feature type="domain" description="ParB-like N-terminal" evidence="2">
    <location>
        <begin position="21"/>
        <end position="115"/>
    </location>
</feature>
<dbReference type="AlphaFoldDB" id="A0A0A7PKV5"/>
<dbReference type="Gene3D" id="3.90.1530.10">
    <property type="entry name" value="Conserved hypothetical protein from pyrococcus furiosus pfu- 392566-001, ParB domain"/>
    <property type="match status" value="1"/>
</dbReference>
<dbReference type="InterPro" id="IPR036086">
    <property type="entry name" value="ParB/Sulfiredoxin_sf"/>
</dbReference>
<organism evidence="3 4">
    <name type="scientific">Sphingopyxis fribergensis</name>
    <dbReference type="NCBI Taxonomy" id="1515612"/>
    <lineage>
        <taxon>Bacteria</taxon>
        <taxon>Pseudomonadati</taxon>
        <taxon>Pseudomonadota</taxon>
        <taxon>Alphaproteobacteria</taxon>
        <taxon>Sphingomonadales</taxon>
        <taxon>Sphingomonadaceae</taxon>
        <taxon>Sphingopyxis</taxon>
    </lineage>
</organism>
<proteinExistence type="predicted"/>
<dbReference type="PANTHER" id="PTHR33375">
    <property type="entry name" value="CHROMOSOME-PARTITIONING PROTEIN PARB-RELATED"/>
    <property type="match status" value="1"/>
</dbReference>
<dbReference type="InterPro" id="IPR003115">
    <property type="entry name" value="ParB_N"/>
</dbReference>
<evidence type="ECO:0000259" key="2">
    <source>
        <dbReference type="SMART" id="SM00470"/>
    </source>
</evidence>
<dbReference type="KEGG" id="sphk:SKP52_14980"/>
<dbReference type="SMART" id="SM00470">
    <property type="entry name" value="ParB"/>
    <property type="match status" value="1"/>
</dbReference>
<name>A0A0A7PKV5_9SPHN</name>
<dbReference type="HOGENOM" id="CLU_865398_0_0_5"/>
<dbReference type="OrthoDB" id="4204233at2"/>
<accession>A0A0A7PKV5</accession>
<dbReference type="InterPro" id="IPR050336">
    <property type="entry name" value="Chromosome_partition/occlusion"/>
</dbReference>
<dbReference type="SUPFAM" id="SSF110849">
    <property type="entry name" value="ParB/Sulfiredoxin"/>
    <property type="match status" value="1"/>
</dbReference>
<dbReference type="Pfam" id="PF02195">
    <property type="entry name" value="ParB_N"/>
    <property type="match status" value="1"/>
</dbReference>
<dbReference type="Proteomes" id="UP000030907">
    <property type="component" value="Chromosome"/>
</dbReference>
<protein>
    <submittedName>
        <fullName evidence="3">ParB-like partition protein</fullName>
    </submittedName>
</protein>
<dbReference type="GO" id="GO:0007059">
    <property type="term" value="P:chromosome segregation"/>
    <property type="evidence" value="ECO:0007669"/>
    <property type="project" value="TreeGrafter"/>
</dbReference>
<dbReference type="EMBL" id="CP009122">
    <property type="protein sequence ID" value="AJA09878.1"/>
    <property type="molecule type" value="Genomic_DNA"/>
</dbReference>
<evidence type="ECO:0000313" key="3">
    <source>
        <dbReference type="EMBL" id="AJA09878.1"/>
    </source>
</evidence>
<sequence length="327" mass="37065">MTKEQPADAVQPAPVVPPRPQTVATNSLKANPHNPRVLFDEAPLQTLEASIRKVGVLVPLTVYQAAGSDIFTILDGQRRWICAQRIGLTEVPINQVTEPTLAQNIVTMFQIHKLRKDWELMPTALKLGVLIEQLEESREAALADLTGLDVAVVTRCKKLLSFEEEFQDRMLDPDPETRLNADLFIEMYPIITDRTVRSADWYNRAELIRALMDKYLNLKSGFRAVTDFRKIKSYLTAARKSGTETELLAKLRRFISDPDMMIQDLEVDEARIHTEAETLTRQISRLRSIITALDPEEFIAEEGLWEELEALLSDVKAKLAAGERRSN</sequence>
<reference evidence="3 4" key="1">
    <citation type="journal article" date="2015" name="Int. J. Syst. Evol. Microbiol.">
        <title>Description of Sphingopyxis fribergensis sp. nov. - a soil bacterium with the ability to degrade styrene and phenylacetic acid.</title>
        <authorList>
            <person name="Oelschlagel M."/>
            <person name="Ruckert C."/>
            <person name="Kalinowski J."/>
            <person name="Schmidt G."/>
            <person name="Schlomann M."/>
            <person name="Tischler D."/>
        </authorList>
    </citation>
    <scope>NUCLEOTIDE SEQUENCE [LARGE SCALE GENOMIC DNA]</scope>
    <source>
        <strain evidence="3 4">Kp5.2</strain>
    </source>
</reference>
<keyword evidence="4" id="KW-1185">Reference proteome</keyword>
<evidence type="ECO:0000313" key="4">
    <source>
        <dbReference type="Proteomes" id="UP000030907"/>
    </source>
</evidence>
<evidence type="ECO:0000256" key="1">
    <source>
        <dbReference type="SAM" id="MobiDB-lite"/>
    </source>
</evidence>